<dbReference type="EMBL" id="QZCW01000004">
    <property type="protein sequence ID" value="MCW5323255.1"/>
    <property type="molecule type" value="Genomic_DNA"/>
</dbReference>
<dbReference type="SUPFAM" id="SSF50891">
    <property type="entry name" value="Cyclophilin-like"/>
    <property type="match status" value="1"/>
</dbReference>
<accession>A0ABT3KZL6</accession>
<dbReference type="Proteomes" id="UP001208935">
    <property type="component" value="Unassembled WGS sequence"/>
</dbReference>
<gene>
    <name evidence="1" type="ORF">D5039_19560</name>
</gene>
<protein>
    <submittedName>
        <fullName evidence="1">DUF3830 family protein</fullName>
    </submittedName>
</protein>
<reference evidence="2" key="1">
    <citation type="submission" date="2023-07" db="EMBL/GenBank/DDBJ databases">
        <title>Verminephrobacter genomes.</title>
        <authorList>
            <person name="Lund M.B."/>
        </authorList>
    </citation>
    <scope>NUCLEOTIDE SEQUENCE [LARGE SCALE GENOMIC DNA]</scope>
    <source>
        <strain evidence="2">AtM5-05</strain>
    </source>
</reference>
<dbReference type="InterPro" id="IPR029000">
    <property type="entry name" value="Cyclophilin-like_dom_sf"/>
</dbReference>
<proteinExistence type="predicted"/>
<evidence type="ECO:0000313" key="1">
    <source>
        <dbReference type="EMBL" id="MCW5323255.1"/>
    </source>
</evidence>
<comment type="caution">
    <text evidence="1">The sequence shown here is derived from an EMBL/GenBank/DDBJ whole genome shotgun (WGS) entry which is preliminary data.</text>
</comment>
<dbReference type="Gene3D" id="2.40.100.20">
    <property type="match status" value="1"/>
</dbReference>
<evidence type="ECO:0000313" key="2">
    <source>
        <dbReference type="Proteomes" id="UP001208935"/>
    </source>
</evidence>
<dbReference type="GeneID" id="77320705"/>
<dbReference type="RefSeq" id="WP_010101084.1">
    <property type="nucleotide sequence ID" value="NZ_QZCW01000004.1"/>
</dbReference>
<organism evidence="1 2">
    <name type="scientific">Verminephrobacter aporrectodeae subsp. tuberculatae</name>
    <dbReference type="NCBI Taxonomy" id="1110392"/>
    <lineage>
        <taxon>Bacteria</taxon>
        <taxon>Pseudomonadati</taxon>
        <taxon>Pseudomonadota</taxon>
        <taxon>Betaproteobacteria</taxon>
        <taxon>Burkholderiales</taxon>
        <taxon>Comamonadaceae</taxon>
        <taxon>Verminephrobacter</taxon>
    </lineage>
</organism>
<name>A0ABT3KZL6_9BURK</name>
<sequence length="141" mass="15747">MTKPSFILFNAPDHGIEFKAKLLLDENPDVIRAVREKLPFKSVLGHVVISGEAIWTPTQIVFLGKSNMVTRTPGAVYLYAPGQTICMTYGSITESALVNKFAQVIDEHLPGLQQLGKIVWQKTVADFQREQVNFEISEVTE</sequence>
<keyword evidence="2" id="KW-1185">Reference proteome</keyword>